<evidence type="ECO:0000313" key="1">
    <source>
        <dbReference type="EMBL" id="SMB88580.1"/>
    </source>
</evidence>
<evidence type="ECO:0000313" key="2">
    <source>
        <dbReference type="Proteomes" id="UP000192731"/>
    </source>
</evidence>
<dbReference type="EMBL" id="FWWT01000016">
    <property type="protein sequence ID" value="SMB88580.1"/>
    <property type="molecule type" value="Genomic_DNA"/>
</dbReference>
<dbReference type="OrthoDB" id="2374476at2"/>
<protein>
    <submittedName>
        <fullName evidence="1">ComK protein</fullName>
    </submittedName>
</protein>
<sequence length="169" mass="18854">MNHSANAICNNLPEIQALLPIYTEDGGNSTEVCLVNGKRLISPKKTKTILKNIAESYTKDVSLIRRKYGSLIGRKHQAPLPLIPDLILVPLKFRSPIGKDEGALCYISQTQVASWKACGKTSTKIIFKNELEIEVMQSIDSVTLALKQADMIRMEYIKNLDLKSIQNLL</sequence>
<accession>A0A1W1V5X7</accession>
<keyword evidence="2" id="KW-1185">Reference proteome</keyword>
<proteinExistence type="predicted"/>
<dbReference type="AlphaFoldDB" id="A0A1W1V5X7"/>
<gene>
    <name evidence="1" type="ORF">SAMN00017405_0496</name>
</gene>
<dbReference type="RefSeq" id="WP_084052888.1">
    <property type="nucleotide sequence ID" value="NZ_FWWT01000016.1"/>
</dbReference>
<reference evidence="1 2" key="1">
    <citation type="submission" date="2017-04" db="EMBL/GenBank/DDBJ databases">
        <authorList>
            <person name="Afonso C.L."/>
            <person name="Miller P.J."/>
            <person name="Scott M.A."/>
            <person name="Spackman E."/>
            <person name="Goraichik I."/>
            <person name="Dimitrov K.M."/>
            <person name="Suarez D.L."/>
            <person name="Swayne D.E."/>
        </authorList>
    </citation>
    <scope>NUCLEOTIDE SEQUENCE [LARGE SCALE GENOMIC DNA]</scope>
    <source>
        <strain evidence="1 2">DSM 11270</strain>
    </source>
</reference>
<organism evidence="1 2">
    <name type="scientific">Desulfonispora thiosulfatigenes DSM 11270</name>
    <dbReference type="NCBI Taxonomy" id="656914"/>
    <lineage>
        <taxon>Bacteria</taxon>
        <taxon>Bacillati</taxon>
        <taxon>Bacillota</taxon>
        <taxon>Clostridia</taxon>
        <taxon>Eubacteriales</taxon>
        <taxon>Peptococcaceae</taxon>
        <taxon>Desulfonispora</taxon>
    </lineage>
</organism>
<name>A0A1W1V5X7_DESTI</name>
<dbReference type="Proteomes" id="UP000192731">
    <property type="component" value="Unassembled WGS sequence"/>
</dbReference>
<dbReference type="STRING" id="656914.SAMN00017405_0496"/>